<gene>
    <name evidence="3" type="ORF">ACFOND_01060</name>
</gene>
<comment type="caution">
    <text evidence="3">The sequence shown here is derived from an EMBL/GenBank/DDBJ whole genome shotgun (WGS) entry which is preliminary data.</text>
</comment>
<dbReference type="PANTHER" id="PTHR30388">
    <property type="entry name" value="ALDEHYDE OXIDOREDUCTASE MOLYBDENUM COFACTOR ASSEMBLY PROTEIN"/>
    <property type="match status" value="1"/>
</dbReference>
<dbReference type="Pfam" id="PF13478">
    <property type="entry name" value="XdhC_C"/>
    <property type="match status" value="1"/>
</dbReference>
<evidence type="ECO:0000259" key="1">
    <source>
        <dbReference type="Pfam" id="PF02625"/>
    </source>
</evidence>
<dbReference type="EMBL" id="JBHRYN010000003">
    <property type="protein sequence ID" value="MFC3700211.1"/>
    <property type="molecule type" value="Genomic_DNA"/>
</dbReference>
<dbReference type="InterPro" id="IPR003777">
    <property type="entry name" value="XdhC_CoxI"/>
</dbReference>
<evidence type="ECO:0000313" key="3">
    <source>
        <dbReference type="EMBL" id="MFC3700211.1"/>
    </source>
</evidence>
<evidence type="ECO:0000313" key="4">
    <source>
        <dbReference type="Proteomes" id="UP001595710"/>
    </source>
</evidence>
<proteinExistence type="predicted"/>
<dbReference type="Gene3D" id="3.40.50.720">
    <property type="entry name" value="NAD(P)-binding Rossmann-like Domain"/>
    <property type="match status" value="1"/>
</dbReference>
<keyword evidence="4" id="KW-1185">Reference proteome</keyword>
<dbReference type="PANTHER" id="PTHR30388:SF6">
    <property type="entry name" value="XANTHINE DEHYDROGENASE SUBUNIT A-RELATED"/>
    <property type="match status" value="1"/>
</dbReference>
<organism evidence="3 4">
    <name type="scientific">Reinekea marina</name>
    <dbReference type="NCBI Taxonomy" id="1310421"/>
    <lineage>
        <taxon>Bacteria</taxon>
        <taxon>Pseudomonadati</taxon>
        <taxon>Pseudomonadota</taxon>
        <taxon>Gammaproteobacteria</taxon>
        <taxon>Oceanospirillales</taxon>
        <taxon>Saccharospirillaceae</taxon>
        <taxon>Reinekea</taxon>
    </lineage>
</organism>
<feature type="domain" description="XdhC- CoxI" evidence="1">
    <location>
        <begin position="15"/>
        <end position="81"/>
    </location>
</feature>
<dbReference type="InterPro" id="IPR052698">
    <property type="entry name" value="MoCofactor_Util/Proc"/>
</dbReference>
<reference evidence="4" key="1">
    <citation type="journal article" date="2019" name="Int. J. Syst. Evol. Microbiol.">
        <title>The Global Catalogue of Microorganisms (GCM) 10K type strain sequencing project: providing services to taxonomists for standard genome sequencing and annotation.</title>
        <authorList>
            <consortium name="The Broad Institute Genomics Platform"/>
            <consortium name="The Broad Institute Genome Sequencing Center for Infectious Disease"/>
            <person name="Wu L."/>
            <person name="Ma J."/>
        </authorList>
    </citation>
    <scope>NUCLEOTIDE SEQUENCE [LARGE SCALE GENOMIC DNA]</scope>
    <source>
        <strain evidence="4">CECT 8288</strain>
    </source>
</reference>
<dbReference type="Pfam" id="PF02625">
    <property type="entry name" value="XdhC_CoxI"/>
    <property type="match status" value="1"/>
</dbReference>
<dbReference type="RefSeq" id="WP_290280939.1">
    <property type="nucleotide sequence ID" value="NZ_JAUFQI010000001.1"/>
</dbReference>
<sequence length="345" mass="37197">MNNYQDFIYALNQARSAEEPILEVCITDTDGSSYRKSGARMLIDAHGMMTGLVTGGCLEGELSAIAPGLLSHQKHQVLEYDMRTIDPNQCVFGPGCNGRVRVRINCLSPQNGYGALAHIAEQFPNKATLLSAIDESGDYAIKQGASFFATDNMPTNAQDIIAQATETPELVTINGKEFLLEIVTPAKRLTLLGASSDARLLANMAQPLGFYVQLLDDREAYIKEGQAMGLKVSSFANAAFDVGESDAIVVMSHDYDKDIDAIKLIQTANAPYIGMLGPADRRDRVLKSANLSVEFFGGRLYGPAGLDIGADSSDQIVVSILAEMLAVLNNRSADSLRNKTQSIHA</sequence>
<protein>
    <submittedName>
        <fullName evidence="3">XdhC family protein</fullName>
    </submittedName>
</protein>
<dbReference type="InterPro" id="IPR027051">
    <property type="entry name" value="XdhC_Rossmann_dom"/>
</dbReference>
<dbReference type="Proteomes" id="UP001595710">
    <property type="component" value="Unassembled WGS sequence"/>
</dbReference>
<evidence type="ECO:0000259" key="2">
    <source>
        <dbReference type="Pfam" id="PF13478"/>
    </source>
</evidence>
<name>A0ABV7WLM7_9GAMM</name>
<accession>A0ABV7WLM7</accession>
<feature type="domain" description="XdhC Rossmann" evidence="2">
    <location>
        <begin position="189"/>
        <end position="324"/>
    </location>
</feature>